<dbReference type="PANTHER" id="PTHR33445:SF1">
    <property type="entry name" value="ATP SYNTHASE SUBUNIT B"/>
    <property type="match status" value="1"/>
</dbReference>
<keyword evidence="3 13" id="KW-0138">CF(0)</keyword>
<evidence type="ECO:0000256" key="9">
    <source>
        <dbReference type="ARBA" id="ARBA00023310"/>
    </source>
</evidence>
<evidence type="ECO:0000256" key="7">
    <source>
        <dbReference type="ARBA" id="ARBA00023065"/>
    </source>
</evidence>
<evidence type="ECO:0000256" key="12">
    <source>
        <dbReference type="ARBA" id="ARBA00037847"/>
    </source>
</evidence>
<keyword evidence="4 13" id="KW-0812">Transmembrane</keyword>
<comment type="subcellular location">
    <subcellularLocation>
        <location evidence="13">Cell membrane</location>
        <topology evidence="13">Single-pass membrane protein</topology>
    </subcellularLocation>
    <subcellularLocation>
        <location evidence="12">Endomembrane system</location>
        <topology evidence="12">Single-pass membrane protein</topology>
    </subcellularLocation>
</comment>
<evidence type="ECO:0000256" key="4">
    <source>
        <dbReference type="ARBA" id="ARBA00022692"/>
    </source>
</evidence>
<feature type="coiled-coil region" evidence="15">
    <location>
        <begin position="52"/>
        <end position="130"/>
    </location>
</feature>
<evidence type="ECO:0000256" key="2">
    <source>
        <dbReference type="ARBA" id="ARBA00022448"/>
    </source>
</evidence>
<proteinExistence type="inferred from homology"/>
<name>A0ABS5IBY5_9PROT</name>
<evidence type="ECO:0000256" key="6">
    <source>
        <dbReference type="ARBA" id="ARBA00022989"/>
    </source>
</evidence>
<protein>
    <recommendedName>
        <fullName evidence="13">ATP synthase subunit b</fullName>
    </recommendedName>
    <alternativeName>
        <fullName evidence="13">ATP synthase F(0) sector subunit b</fullName>
    </alternativeName>
    <alternativeName>
        <fullName evidence="13">ATPase subunit I</fullName>
    </alternativeName>
    <alternativeName>
        <fullName evidence="13">F-type ATPase subunit b</fullName>
        <shortName evidence="13">F-ATPase subunit b</shortName>
    </alternativeName>
</protein>
<comment type="similarity">
    <text evidence="1 13 14">Belongs to the ATPase B chain family.</text>
</comment>
<gene>
    <name evidence="13" type="primary">atpF</name>
    <name evidence="16" type="ORF">KEC16_05740</name>
</gene>
<dbReference type="PANTHER" id="PTHR33445">
    <property type="entry name" value="ATP SYNTHASE SUBUNIT B', CHLOROPLASTIC"/>
    <property type="match status" value="1"/>
</dbReference>
<dbReference type="RefSeq" id="WP_211546744.1">
    <property type="nucleotide sequence ID" value="NZ_JAGTUF010000003.1"/>
</dbReference>
<comment type="subunit">
    <text evidence="13">F-type ATPases have 2 components, F(1) - the catalytic core - and F(0) - the membrane proton channel. F(1) has five subunits: alpha(3), beta(3), gamma(1), delta(1), epsilon(1). F(0) has three main subunits: a(1), b(2) and c(10-14). The alpha and beta chains form an alternating ring which encloses part of the gamma chain. F(1) is attached to F(0) by a central stalk formed by the gamma and epsilon chains, while a peripheral stalk is formed by the delta and b chains.</text>
</comment>
<accession>A0ABS5IBY5</accession>
<keyword evidence="13" id="KW-1003">Cell membrane</keyword>
<comment type="function">
    <text evidence="10 13">F(1)F(0) ATP synthase produces ATP from ADP in the presence of a proton or sodium gradient. F-type ATPases consist of two structural domains, F(1) containing the extramembraneous catalytic core and F(0) containing the membrane proton channel, linked together by a central stalk and a peripheral stalk. During catalysis, ATP synthesis in the catalytic domain of F(1) is coupled via a rotary mechanism of the central stalk subunits to proton translocation.</text>
</comment>
<dbReference type="Pfam" id="PF00430">
    <property type="entry name" value="ATP-synt_B"/>
    <property type="match status" value="1"/>
</dbReference>
<keyword evidence="5 13" id="KW-0375">Hydrogen ion transport</keyword>
<keyword evidence="7 13" id="KW-0406">Ion transport</keyword>
<evidence type="ECO:0000256" key="8">
    <source>
        <dbReference type="ARBA" id="ARBA00023136"/>
    </source>
</evidence>
<evidence type="ECO:0000256" key="3">
    <source>
        <dbReference type="ARBA" id="ARBA00022547"/>
    </source>
</evidence>
<keyword evidence="9 13" id="KW-0066">ATP synthesis</keyword>
<sequence>MISVAYAADAAHHAGPFYAEAAFWVGVAFFLVAGLAFRPMARALGAGLDARAAKIKARLDEAARLREEAQEMLATYQRKQRDAMKEAEEIIAHAKAEAERLAQQAAKDLEASLKRREAQAMDRIAQAEATAVREVQNVAVEVAISAARAVLASSISADQAAKLVDNAIAELPQKLH</sequence>
<evidence type="ECO:0000256" key="5">
    <source>
        <dbReference type="ARBA" id="ARBA00022781"/>
    </source>
</evidence>
<dbReference type="InterPro" id="IPR050059">
    <property type="entry name" value="ATP_synthase_B_chain"/>
</dbReference>
<evidence type="ECO:0000256" key="15">
    <source>
        <dbReference type="SAM" id="Coils"/>
    </source>
</evidence>
<dbReference type="HAMAP" id="MF_01398">
    <property type="entry name" value="ATP_synth_b_bprime"/>
    <property type="match status" value="1"/>
</dbReference>
<dbReference type="EMBL" id="JAGTUF010000003">
    <property type="protein sequence ID" value="MBR9971208.1"/>
    <property type="molecule type" value="Genomic_DNA"/>
</dbReference>
<comment type="caution">
    <text evidence="16">The sequence shown here is derived from an EMBL/GenBank/DDBJ whole genome shotgun (WGS) entry which is preliminary data.</text>
</comment>
<keyword evidence="17" id="KW-1185">Reference proteome</keyword>
<dbReference type="InterPro" id="IPR002146">
    <property type="entry name" value="ATP_synth_b/b'su_bac/chlpt"/>
</dbReference>
<evidence type="ECO:0000256" key="11">
    <source>
        <dbReference type="ARBA" id="ARBA00025614"/>
    </source>
</evidence>
<evidence type="ECO:0000256" key="14">
    <source>
        <dbReference type="RuleBase" id="RU003848"/>
    </source>
</evidence>
<keyword evidence="6 13" id="KW-1133">Transmembrane helix</keyword>
<evidence type="ECO:0000256" key="1">
    <source>
        <dbReference type="ARBA" id="ARBA00005513"/>
    </source>
</evidence>
<keyword evidence="2 13" id="KW-0813">Transport</keyword>
<dbReference type="CDD" id="cd06503">
    <property type="entry name" value="ATP-synt_Fo_b"/>
    <property type="match status" value="1"/>
</dbReference>
<organism evidence="16 17">
    <name type="scientific">Magnetospirillum sulfuroxidans</name>
    <dbReference type="NCBI Taxonomy" id="611300"/>
    <lineage>
        <taxon>Bacteria</taxon>
        <taxon>Pseudomonadati</taxon>
        <taxon>Pseudomonadota</taxon>
        <taxon>Alphaproteobacteria</taxon>
        <taxon>Rhodospirillales</taxon>
        <taxon>Rhodospirillaceae</taxon>
        <taxon>Magnetospirillum</taxon>
    </lineage>
</organism>
<evidence type="ECO:0000313" key="16">
    <source>
        <dbReference type="EMBL" id="MBR9971208.1"/>
    </source>
</evidence>
<comment type="function">
    <text evidence="11">Component of the F(0) channel, it forms part of the peripheral stalk, linking F(1) to F(0). The b'-subunit is a diverged and duplicated form of b found in plants and photosynthetic bacteria.</text>
</comment>
<keyword evidence="15" id="KW-0175">Coiled coil</keyword>
<feature type="transmembrane region" description="Helical" evidence="13">
    <location>
        <begin position="21"/>
        <end position="41"/>
    </location>
</feature>
<evidence type="ECO:0000256" key="13">
    <source>
        <dbReference type="HAMAP-Rule" id="MF_01398"/>
    </source>
</evidence>
<reference evidence="16 17" key="1">
    <citation type="submission" date="2021-04" db="EMBL/GenBank/DDBJ databases">
        <title>Magnetospirillum sulfuroxidans sp. nov., a facultative chemolithoautotrophic sulfur-oxidizing alphaproteobacterium isolated from freshwater sediment and proposals for Paramagetospirillum gen. nov., and Magnetospirillaceae fam. nov.</title>
        <authorList>
            <person name="Koziaeva V."/>
            <person name="Geelhoed J.S."/>
            <person name="Sorokin D.Y."/>
            <person name="Grouzdev D.S."/>
        </authorList>
    </citation>
    <scope>NUCLEOTIDE SEQUENCE [LARGE SCALE GENOMIC DNA]</scope>
    <source>
        <strain evidence="16 17">J10</strain>
    </source>
</reference>
<evidence type="ECO:0000313" key="17">
    <source>
        <dbReference type="Proteomes" id="UP000680714"/>
    </source>
</evidence>
<dbReference type="Proteomes" id="UP000680714">
    <property type="component" value="Unassembled WGS sequence"/>
</dbReference>
<keyword evidence="8 13" id="KW-0472">Membrane</keyword>
<evidence type="ECO:0000256" key="10">
    <source>
        <dbReference type="ARBA" id="ARBA00025198"/>
    </source>
</evidence>